<evidence type="ECO:0000256" key="5">
    <source>
        <dbReference type="ARBA" id="ARBA00022989"/>
    </source>
</evidence>
<dbReference type="Pfam" id="PF19300">
    <property type="entry name" value="BPD_transp_1_N"/>
    <property type="match status" value="1"/>
</dbReference>
<keyword evidence="6 7" id="KW-0472">Membrane</keyword>
<sequence length="337" mass="36280">MSAMREAVKSVSAPIVRTKRFDANSWPAYLLRRFGTFVISLWALVTAAFLMLQLIPGDPVRLALGMNAPVELVESTRSALGYDLPLWQQYFRFIGGLLTGDPGDSITLRTPVLEVIGSRLPATLELAVLTVITVLVLAIPIGLAFAALTRGGRRRGVEIGYTATSGALAVVPEFMFGTALVYLFAVTFPILPVAGRGGIETYILPVAAMSIGATASMSRIVRAEALGVLDMDYIRTARAKRMPMARLYFRHAMPNLLTSTLTLAGLLLGGLIAGTVLVESIFAWPGMGLALVKSITEKDYPLAQTLVVVYGSIVLLVNFIVDVVLALIDPRSTIREN</sequence>
<evidence type="ECO:0000256" key="4">
    <source>
        <dbReference type="ARBA" id="ARBA00022692"/>
    </source>
</evidence>
<feature type="transmembrane region" description="Helical" evidence="7">
    <location>
        <begin position="202"/>
        <end position="221"/>
    </location>
</feature>
<dbReference type="Pfam" id="PF00528">
    <property type="entry name" value="BPD_transp_1"/>
    <property type="match status" value="1"/>
</dbReference>
<gene>
    <name evidence="9" type="ORF">R3Q16_25525</name>
</gene>
<evidence type="ECO:0000256" key="1">
    <source>
        <dbReference type="ARBA" id="ARBA00004651"/>
    </source>
</evidence>
<feature type="transmembrane region" description="Helical" evidence="7">
    <location>
        <begin position="302"/>
        <end position="328"/>
    </location>
</feature>
<keyword evidence="4 7" id="KW-0812">Transmembrane</keyword>
<dbReference type="PANTHER" id="PTHR43163:SF6">
    <property type="entry name" value="DIPEPTIDE TRANSPORT SYSTEM PERMEASE PROTEIN DPPB-RELATED"/>
    <property type="match status" value="1"/>
</dbReference>
<evidence type="ECO:0000313" key="9">
    <source>
        <dbReference type="EMBL" id="MDV6269987.1"/>
    </source>
</evidence>
<keyword evidence="5 7" id="KW-1133">Transmembrane helix</keyword>
<feature type="transmembrane region" description="Helical" evidence="7">
    <location>
        <begin position="34"/>
        <end position="55"/>
    </location>
</feature>
<comment type="caution">
    <text evidence="9">The sequence shown here is derived from an EMBL/GenBank/DDBJ whole genome shotgun (WGS) entry which is preliminary data.</text>
</comment>
<evidence type="ECO:0000256" key="2">
    <source>
        <dbReference type="ARBA" id="ARBA00022448"/>
    </source>
</evidence>
<feature type="domain" description="ABC transmembrane type-1" evidence="8">
    <location>
        <begin position="120"/>
        <end position="321"/>
    </location>
</feature>
<feature type="transmembrane region" description="Helical" evidence="7">
    <location>
        <begin position="126"/>
        <end position="148"/>
    </location>
</feature>
<dbReference type="Proteomes" id="UP001185927">
    <property type="component" value="Unassembled WGS sequence"/>
</dbReference>
<comment type="subcellular location">
    <subcellularLocation>
        <location evidence="1 7">Cell membrane</location>
        <topology evidence="1 7">Multi-pass membrane protein</topology>
    </subcellularLocation>
</comment>
<protein>
    <submittedName>
        <fullName evidence="9">ABC transporter permease</fullName>
    </submittedName>
</protein>
<feature type="transmembrane region" description="Helical" evidence="7">
    <location>
        <begin position="256"/>
        <end position="282"/>
    </location>
</feature>
<dbReference type="InterPro" id="IPR045621">
    <property type="entry name" value="BPD_transp_1_N"/>
</dbReference>
<accession>A0ABU4C0I0</accession>
<dbReference type="CDD" id="cd06261">
    <property type="entry name" value="TM_PBP2"/>
    <property type="match status" value="1"/>
</dbReference>
<keyword evidence="10" id="KW-1185">Reference proteome</keyword>
<keyword evidence="2 7" id="KW-0813">Transport</keyword>
<reference evidence="9 10" key="1">
    <citation type="submission" date="2023-10" db="EMBL/GenBank/DDBJ databases">
        <title>Development of a sustainable strategy for remediation of hydrocarbon-contaminated territories based on the waste exchange concept.</title>
        <authorList>
            <person name="Krivoruchko A."/>
        </authorList>
    </citation>
    <scope>NUCLEOTIDE SEQUENCE [LARGE SCALE GENOMIC DNA]</scope>
    <source>
        <strain evidence="9 10">IEGM 1203</strain>
    </source>
</reference>
<organism evidence="9 10">
    <name type="scientific">Rhodococcus globerulus</name>
    <dbReference type="NCBI Taxonomy" id="33008"/>
    <lineage>
        <taxon>Bacteria</taxon>
        <taxon>Bacillati</taxon>
        <taxon>Actinomycetota</taxon>
        <taxon>Actinomycetes</taxon>
        <taxon>Mycobacteriales</taxon>
        <taxon>Nocardiaceae</taxon>
        <taxon>Rhodococcus</taxon>
    </lineage>
</organism>
<evidence type="ECO:0000313" key="10">
    <source>
        <dbReference type="Proteomes" id="UP001185927"/>
    </source>
</evidence>
<evidence type="ECO:0000256" key="3">
    <source>
        <dbReference type="ARBA" id="ARBA00022475"/>
    </source>
</evidence>
<dbReference type="EMBL" id="JAWLKB010000014">
    <property type="protein sequence ID" value="MDV6269987.1"/>
    <property type="molecule type" value="Genomic_DNA"/>
</dbReference>
<dbReference type="InterPro" id="IPR000515">
    <property type="entry name" value="MetI-like"/>
</dbReference>
<dbReference type="InterPro" id="IPR035906">
    <property type="entry name" value="MetI-like_sf"/>
</dbReference>
<evidence type="ECO:0000259" key="8">
    <source>
        <dbReference type="PROSITE" id="PS50928"/>
    </source>
</evidence>
<comment type="similarity">
    <text evidence="7">Belongs to the binding-protein-dependent transport system permease family.</text>
</comment>
<dbReference type="Gene3D" id="1.10.3720.10">
    <property type="entry name" value="MetI-like"/>
    <property type="match status" value="1"/>
</dbReference>
<dbReference type="SUPFAM" id="SSF161098">
    <property type="entry name" value="MetI-like"/>
    <property type="match status" value="1"/>
</dbReference>
<evidence type="ECO:0000256" key="7">
    <source>
        <dbReference type="RuleBase" id="RU363032"/>
    </source>
</evidence>
<evidence type="ECO:0000256" key="6">
    <source>
        <dbReference type="ARBA" id="ARBA00023136"/>
    </source>
</evidence>
<keyword evidence="3" id="KW-1003">Cell membrane</keyword>
<proteinExistence type="inferred from homology"/>
<name>A0ABU4C0I0_RHOGO</name>
<dbReference type="PROSITE" id="PS50928">
    <property type="entry name" value="ABC_TM1"/>
    <property type="match status" value="1"/>
</dbReference>
<feature type="transmembrane region" description="Helical" evidence="7">
    <location>
        <begin position="168"/>
        <end position="190"/>
    </location>
</feature>
<dbReference type="RefSeq" id="WP_242484465.1">
    <property type="nucleotide sequence ID" value="NZ_JAWLKB010000014.1"/>
</dbReference>
<dbReference type="PANTHER" id="PTHR43163">
    <property type="entry name" value="DIPEPTIDE TRANSPORT SYSTEM PERMEASE PROTEIN DPPB-RELATED"/>
    <property type="match status" value="1"/>
</dbReference>